<evidence type="ECO:0000313" key="3">
    <source>
        <dbReference type="Proteomes" id="UP001064879"/>
    </source>
</evidence>
<dbReference type="Proteomes" id="UP001064879">
    <property type="component" value="Chromosome"/>
</dbReference>
<accession>A0ABY5SQ47</accession>
<dbReference type="InterPro" id="IPR025272">
    <property type="entry name" value="SocA_Panacea"/>
</dbReference>
<organism evidence="2 3">
    <name type="scientific">Brevibacterium spongiae</name>
    <dbReference type="NCBI Taxonomy" id="2909672"/>
    <lineage>
        <taxon>Bacteria</taxon>
        <taxon>Bacillati</taxon>
        <taxon>Actinomycetota</taxon>
        <taxon>Actinomycetes</taxon>
        <taxon>Micrococcales</taxon>
        <taxon>Brevibacteriaceae</taxon>
        <taxon>Brevibacterium</taxon>
    </lineage>
</organism>
<proteinExistence type="predicted"/>
<reference evidence="2" key="1">
    <citation type="submission" date="2022-03" db="EMBL/GenBank/DDBJ databases">
        <title>Brevibacterium spongiae sp. nov., isolated from marine sponge.</title>
        <authorList>
            <person name="Li Z."/>
            <person name="Zhang M."/>
        </authorList>
    </citation>
    <scope>NUCLEOTIDE SEQUENCE</scope>
    <source>
        <strain evidence="2">WHS-Z9</strain>
    </source>
</reference>
<evidence type="ECO:0000313" key="2">
    <source>
        <dbReference type="EMBL" id="UVI36653.1"/>
    </source>
</evidence>
<dbReference type="Pfam" id="PF13274">
    <property type="entry name" value="SocA_Panacea"/>
    <property type="match status" value="1"/>
</dbReference>
<feature type="domain" description="Antitoxin SocA-like Panacea" evidence="1">
    <location>
        <begin position="24"/>
        <end position="107"/>
    </location>
</feature>
<keyword evidence="3" id="KW-1185">Reference proteome</keyword>
<name>A0ABY5SQ47_9MICO</name>
<protein>
    <submittedName>
        <fullName evidence="2">DUF4065 domain-containing protein</fullName>
    </submittedName>
</protein>
<sequence length="179" mass="20289">MTTSVQVLQYIKSEMPHVTSTQAMKLLYYTQAWSLVWTGRQAFSDPVIAWQYGPATLDAYQAFQNQARPRRDLIGDDLKSVVDAVIVHYGQMTAGQLRDMTHSERPWRNVYYAADGGHEARRAISLTDMKKEYTMQALKGKGPTKPQLHSAVVDQVAFEALLDRVRAEDREALDILASR</sequence>
<dbReference type="EMBL" id="CP093443">
    <property type="protein sequence ID" value="UVI36653.1"/>
    <property type="molecule type" value="Genomic_DNA"/>
</dbReference>
<evidence type="ECO:0000259" key="1">
    <source>
        <dbReference type="Pfam" id="PF13274"/>
    </source>
</evidence>
<dbReference type="RefSeq" id="WP_265419220.1">
    <property type="nucleotide sequence ID" value="NZ_CP093443.1"/>
</dbReference>
<gene>
    <name evidence="2" type="ORF">L1F31_02995</name>
</gene>